<protein>
    <submittedName>
        <fullName evidence="3">Response regulator</fullName>
    </submittedName>
</protein>
<dbReference type="EMBL" id="JAYFUL010000049">
    <property type="protein sequence ID" value="MEA5260244.1"/>
    <property type="molecule type" value="Genomic_DNA"/>
</dbReference>
<evidence type="ECO:0000313" key="4">
    <source>
        <dbReference type="Proteomes" id="UP001304671"/>
    </source>
</evidence>
<dbReference type="Gene3D" id="3.40.50.2300">
    <property type="match status" value="1"/>
</dbReference>
<dbReference type="InterPro" id="IPR011006">
    <property type="entry name" value="CheY-like_superfamily"/>
</dbReference>
<dbReference type="PROSITE" id="PS50110">
    <property type="entry name" value="RESPONSE_REGULATORY"/>
    <property type="match status" value="1"/>
</dbReference>
<feature type="modified residue" description="4-aspartylphosphate" evidence="1">
    <location>
        <position position="69"/>
    </location>
</feature>
<gene>
    <name evidence="3" type="ORF">VB264_20770</name>
</gene>
<dbReference type="CDD" id="cd17557">
    <property type="entry name" value="REC_Rcp-like"/>
    <property type="match status" value="1"/>
</dbReference>
<dbReference type="PANTHER" id="PTHR44520:SF2">
    <property type="entry name" value="RESPONSE REGULATOR RCP1"/>
    <property type="match status" value="1"/>
</dbReference>
<keyword evidence="1" id="KW-0597">Phosphoprotein</keyword>
<accession>A0ABU5QU46</accession>
<dbReference type="Pfam" id="PF00072">
    <property type="entry name" value="Response_reg"/>
    <property type="match status" value="1"/>
</dbReference>
<proteinExistence type="predicted"/>
<organism evidence="3 4">
    <name type="scientific">Arcicella aquatica</name>
    <dbReference type="NCBI Taxonomy" id="217141"/>
    <lineage>
        <taxon>Bacteria</taxon>
        <taxon>Pseudomonadati</taxon>
        <taxon>Bacteroidota</taxon>
        <taxon>Cytophagia</taxon>
        <taxon>Cytophagales</taxon>
        <taxon>Flectobacillaceae</taxon>
        <taxon>Arcicella</taxon>
    </lineage>
</organism>
<comment type="caution">
    <text evidence="3">The sequence shown here is derived from an EMBL/GenBank/DDBJ whole genome shotgun (WGS) entry which is preliminary data.</text>
</comment>
<evidence type="ECO:0000259" key="2">
    <source>
        <dbReference type="PROSITE" id="PS50110"/>
    </source>
</evidence>
<dbReference type="RefSeq" id="WP_323252580.1">
    <property type="nucleotide sequence ID" value="NZ_JAYFUL010000049.1"/>
</dbReference>
<evidence type="ECO:0000256" key="1">
    <source>
        <dbReference type="PROSITE-ProRule" id="PRU00169"/>
    </source>
</evidence>
<dbReference type="InterPro" id="IPR001789">
    <property type="entry name" value="Sig_transdc_resp-reg_receiver"/>
</dbReference>
<dbReference type="SUPFAM" id="SSF52172">
    <property type="entry name" value="CheY-like"/>
    <property type="match status" value="1"/>
</dbReference>
<dbReference type="PANTHER" id="PTHR44520">
    <property type="entry name" value="RESPONSE REGULATOR RCP1-RELATED"/>
    <property type="match status" value="1"/>
</dbReference>
<feature type="domain" description="Response regulatory" evidence="2">
    <location>
        <begin position="8"/>
        <end position="136"/>
    </location>
</feature>
<dbReference type="InterPro" id="IPR052893">
    <property type="entry name" value="TCS_response_regulator"/>
</dbReference>
<reference evidence="3 4" key="1">
    <citation type="submission" date="2023-12" db="EMBL/GenBank/DDBJ databases">
        <title>Novel species of the genus Arcicella isolated from rivers.</title>
        <authorList>
            <person name="Lu H."/>
        </authorList>
    </citation>
    <scope>NUCLEOTIDE SEQUENCE [LARGE SCALE GENOMIC DNA]</scope>
    <source>
        <strain evidence="3 4">LMG 21963</strain>
    </source>
</reference>
<dbReference type="Proteomes" id="UP001304671">
    <property type="component" value="Unassembled WGS sequence"/>
</dbReference>
<sequence length="147" mass="16899">MNQKKSVVILIADDDLDDRIMTQEALNDYNVINQVKSVEDGVELIDYLRHNGKFNNPIENPRPDLILLDLNMPKIDGREAIKIIKSDPDLRSIPIIVLTTSKSDIDIIKSYDLGVNCFISKPVTFTRFIEVIRTMGKYWFEIVEFPS</sequence>
<keyword evidence="4" id="KW-1185">Reference proteome</keyword>
<name>A0ABU5QU46_9BACT</name>
<evidence type="ECO:0000313" key="3">
    <source>
        <dbReference type="EMBL" id="MEA5260244.1"/>
    </source>
</evidence>
<dbReference type="SMART" id="SM00448">
    <property type="entry name" value="REC"/>
    <property type="match status" value="1"/>
</dbReference>